<dbReference type="Proteomes" id="UP001589813">
    <property type="component" value="Unassembled WGS sequence"/>
</dbReference>
<dbReference type="EMBL" id="JBHLXP010000001">
    <property type="protein sequence ID" value="MFC0046824.1"/>
    <property type="molecule type" value="Genomic_DNA"/>
</dbReference>
<evidence type="ECO:0000313" key="4">
    <source>
        <dbReference type="Proteomes" id="UP001589813"/>
    </source>
</evidence>
<evidence type="ECO:0000256" key="2">
    <source>
        <dbReference type="SAM" id="SignalP"/>
    </source>
</evidence>
<gene>
    <name evidence="3" type="ORF">ACFFJP_00810</name>
</gene>
<keyword evidence="1" id="KW-1133">Transmembrane helix</keyword>
<evidence type="ECO:0008006" key="5">
    <source>
        <dbReference type="Google" id="ProtNLM"/>
    </source>
</evidence>
<proteinExistence type="predicted"/>
<keyword evidence="4" id="KW-1185">Reference proteome</keyword>
<keyword evidence="1" id="KW-0472">Membrane</keyword>
<accession>A0ABV6B8W3</accession>
<reference evidence="3 4" key="1">
    <citation type="submission" date="2024-09" db="EMBL/GenBank/DDBJ databases">
        <authorList>
            <person name="Sun Q."/>
            <person name="Mori K."/>
        </authorList>
    </citation>
    <scope>NUCLEOTIDE SEQUENCE [LARGE SCALE GENOMIC DNA]</scope>
    <source>
        <strain evidence="3 4">KCTC 23315</strain>
    </source>
</reference>
<feature type="chain" id="PRO_5045101070" description="Copper resistance protein CopC" evidence="2">
    <location>
        <begin position="26"/>
        <end position="200"/>
    </location>
</feature>
<feature type="signal peptide" evidence="2">
    <location>
        <begin position="1"/>
        <end position="25"/>
    </location>
</feature>
<evidence type="ECO:0000256" key="1">
    <source>
        <dbReference type="SAM" id="Phobius"/>
    </source>
</evidence>
<comment type="caution">
    <text evidence="3">The sequence shown here is derived from an EMBL/GenBank/DDBJ whole genome shotgun (WGS) entry which is preliminary data.</text>
</comment>
<feature type="transmembrane region" description="Helical" evidence="1">
    <location>
        <begin position="165"/>
        <end position="182"/>
    </location>
</feature>
<keyword evidence="2" id="KW-0732">Signal</keyword>
<sequence>MKVWGLVRSLALTICLISAPLQVFAHGGEDHGEADKAALTLPAEGQSRRAYASSELFELVLVAPESANANNNTSLQIYLDHYADNSPVKDAVIELSSSAFSGTAKMLQPGLYQLDVKTLPATTHAIALTIEAGDDIDLLNTKLDLTPQSNTVEHQHSWTEYSTQYVIGVGAVLVGLLLWRLARQRKAAGKTPGKKMGAAV</sequence>
<evidence type="ECO:0000313" key="3">
    <source>
        <dbReference type="EMBL" id="MFC0046824.1"/>
    </source>
</evidence>
<organism evidence="3 4">
    <name type="scientific">Rheinheimera tilapiae</name>
    <dbReference type="NCBI Taxonomy" id="875043"/>
    <lineage>
        <taxon>Bacteria</taxon>
        <taxon>Pseudomonadati</taxon>
        <taxon>Pseudomonadota</taxon>
        <taxon>Gammaproteobacteria</taxon>
        <taxon>Chromatiales</taxon>
        <taxon>Chromatiaceae</taxon>
        <taxon>Rheinheimera</taxon>
    </lineage>
</organism>
<protein>
    <recommendedName>
        <fullName evidence="5">Copper resistance protein CopC</fullName>
    </recommendedName>
</protein>
<dbReference type="RefSeq" id="WP_377239415.1">
    <property type="nucleotide sequence ID" value="NZ_JBHLXP010000001.1"/>
</dbReference>
<name>A0ABV6B8W3_9GAMM</name>
<keyword evidence="1" id="KW-0812">Transmembrane</keyword>